<keyword evidence="5 9" id="KW-0418">Kinase</keyword>
<dbReference type="OrthoDB" id="5377414at2"/>
<keyword evidence="7" id="KW-1133">Transmembrane helix</keyword>
<dbReference type="CDD" id="cd00082">
    <property type="entry name" value="HisKA"/>
    <property type="match status" value="1"/>
</dbReference>
<dbReference type="SMART" id="SM00387">
    <property type="entry name" value="HATPase_c"/>
    <property type="match status" value="1"/>
</dbReference>
<dbReference type="SUPFAM" id="SSF55874">
    <property type="entry name" value="ATPase domain of HSP90 chaperone/DNA topoisomerase II/histidine kinase"/>
    <property type="match status" value="1"/>
</dbReference>
<feature type="domain" description="Histidine kinase" evidence="8">
    <location>
        <begin position="129"/>
        <end position="320"/>
    </location>
</feature>
<dbReference type="InterPro" id="IPR004358">
    <property type="entry name" value="Sig_transdc_His_kin-like_C"/>
</dbReference>
<dbReference type="GO" id="GO:0004721">
    <property type="term" value="F:phosphoprotein phosphatase activity"/>
    <property type="evidence" value="ECO:0007669"/>
    <property type="project" value="TreeGrafter"/>
</dbReference>
<keyword evidence="7" id="KW-0812">Transmembrane</keyword>
<dbReference type="InterPro" id="IPR036097">
    <property type="entry name" value="HisK_dim/P_sf"/>
</dbReference>
<dbReference type="GO" id="GO:0000155">
    <property type="term" value="F:phosphorelay sensor kinase activity"/>
    <property type="evidence" value="ECO:0007669"/>
    <property type="project" value="InterPro"/>
</dbReference>
<dbReference type="PRINTS" id="PR00344">
    <property type="entry name" value="BCTRLSENSOR"/>
</dbReference>
<evidence type="ECO:0000256" key="1">
    <source>
        <dbReference type="ARBA" id="ARBA00000085"/>
    </source>
</evidence>
<dbReference type="KEGG" id="cavi:CAV_0803"/>
<dbReference type="Pfam" id="PF00512">
    <property type="entry name" value="HisKA"/>
    <property type="match status" value="1"/>
</dbReference>
<dbReference type="InterPro" id="IPR003594">
    <property type="entry name" value="HATPase_dom"/>
</dbReference>
<evidence type="ECO:0000256" key="2">
    <source>
        <dbReference type="ARBA" id="ARBA00012438"/>
    </source>
</evidence>
<dbReference type="PANTHER" id="PTHR45453:SF1">
    <property type="entry name" value="PHOSPHATE REGULON SENSOR PROTEIN PHOR"/>
    <property type="match status" value="1"/>
</dbReference>
<dbReference type="EMBL" id="CP022347">
    <property type="protein sequence ID" value="ASQ30468.1"/>
    <property type="molecule type" value="Genomic_DNA"/>
</dbReference>
<evidence type="ECO:0000259" key="8">
    <source>
        <dbReference type="PROSITE" id="PS50109"/>
    </source>
</evidence>
<dbReference type="InterPro" id="IPR036890">
    <property type="entry name" value="HATPase_C_sf"/>
</dbReference>
<evidence type="ECO:0000256" key="4">
    <source>
        <dbReference type="ARBA" id="ARBA00022679"/>
    </source>
</evidence>
<organism evidence="9 10">
    <name type="scientific">Campylobacter avium LMG 24591</name>
    <dbReference type="NCBI Taxonomy" id="522484"/>
    <lineage>
        <taxon>Bacteria</taxon>
        <taxon>Pseudomonadati</taxon>
        <taxon>Campylobacterota</taxon>
        <taxon>Epsilonproteobacteria</taxon>
        <taxon>Campylobacterales</taxon>
        <taxon>Campylobacteraceae</taxon>
        <taxon>Campylobacter</taxon>
    </lineage>
</organism>
<dbReference type="Proteomes" id="UP000201169">
    <property type="component" value="Chromosome"/>
</dbReference>
<dbReference type="InterPro" id="IPR005467">
    <property type="entry name" value="His_kinase_dom"/>
</dbReference>
<dbReference type="RefSeq" id="WP_094325226.1">
    <property type="nucleotide sequence ID" value="NZ_CP022347.1"/>
</dbReference>
<evidence type="ECO:0000256" key="3">
    <source>
        <dbReference type="ARBA" id="ARBA00022553"/>
    </source>
</evidence>
<dbReference type="EC" id="2.7.13.3" evidence="2"/>
<feature type="transmembrane region" description="Helical" evidence="7">
    <location>
        <begin position="36"/>
        <end position="56"/>
    </location>
</feature>
<keyword evidence="6" id="KW-0902">Two-component regulatory system</keyword>
<keyword evidence="10" id="KW-1185">Reference proteome</keyword>
<dbReference type="PROSITE" id="PS50109">
    <property type="entry name" value="HIS_KIN"/>
    <property type="match status" value="1"/>
</dbReference>
<keyword evidence="4" id="KW-0808">Transferase</keyword>
<evidence type="ECO:0000313" key="10">
    <source>
        <dbReference type="Proteomes" id="UP000201169"/>
    </source>
</evidence>
<keyword evidence="3" id="KW-0597">Phosphoprotein</keyword>
<dbReference type="GO" id="GO:0016036">
    <property type="term" value="P:cellular response to phosphate starvation"/>
    <property type="evidence" value="ECO:0007669"/>
    <property type="project" value="TreeGrafter"/>
</dbReference>
<sequence>MLELKFKYFFLILALFFVAFFVLNFLMLFYDNHLLFSSLSFCLLLFCLFFAFYFFYKFRAFFKNSVSFLKNIDKKNTNGLQNTVFAELNELNSALYGAKYEFAKKQKENKKQYKKINIKNMQFLNIISAISHELKNPLSVINLSLDILENEKIKNKALLDKIRKQCQKINMLSSKLNLVFNLKSKEIQRLEFDLYELCKNIIQEHNFNRVILQGQSSYVDADVFLIEQVIINLLNNALKYSKKEVILTVKDKELIVKDFGIGIAKEHIKLVSKKFYKIDSSSENSFGIGLFLVKKILLLHGSHLQISSKLGEFSEFSFRL</sequence>
<keyword evidence="7" id="KW-0472">Membrane</keyword>
<proteinExistence type="predicted"/>
<dbReference type="Pfam" id="PF02518">
    <property type="entry name" value="HATPase_c"/>
    <property type="match status" value="1"/>
</dbReference>
<dbReference type="Gene3D" id="1.10.287.130">
    <property type="match status" value="1"/>
</dbReference>
<dbReference type="InterPro" id="IPR050351">
    <property type="entry name" value="BphY/WalK/GraS-like"/>
</dbReference>
<dbReference type="AlphaFoldDB" id="A0A222MXM9"/>
<name>A0A222MXM9_9BACT</name>
<dbReference type="SUPFAM" id="SSF47384">
    <property type="entry name" value="Homodimeric domain of signal transducing histidine kinase"/>
    <property type="match status" value="1"/>
</dbReference>
<dbReference type="InterPro" id="IPR003661">
    <property type="entry name" value="HisK_dim/P_dom"/>
</dbReference>
<comment type="catalytic activity">
    <reaction evidence="1">
        <text>ATP + protein L-histidine = ADP + protein N-phospho-L-histidine.</text>
        <dbReference type="EC" id="2.7.13.3"/>
    </reaction>
</comment>
<dbReference type="PANTHER" id="PTHR45453">
    <property type="entry name" value="PHOSPHATE REGULON SENSOR PROTEIN PHOR"/>
    <property type="match status" value="1"/>
</dbReference>
<accession>A0A222MXM9</accession>
<evidence type="ECO:0000256" key="5">
    <source>
        <dbReference type="ARBA" id="ARBA00022777"/>
    </source>
</evidence>
<dbReference type="SMART" id="SM00388">
    <property type="entry name" value="HisKA"/>
    <property type="match status" value="1"/>
</dbReference>
<protein>
    <recommendedName>
        <fullName evidence="2">histidine kinase</fullName>
        <ecNumber evidence="2">2.7.13.3</ecNumber>
    </recommendedName>
</protein>
<feature type="transmembrane region" description="Helical" evidence="7">
    <location>
        <begin position="9"/>
        <end position="30"/>
    </location>
</feature>
<gene>
    <name evidence="9" type="primary">phosS</name>
    <name evidence="9" type="ORF">CAV_0803</name>
</gene>
<dbReference type="GO" id="GO:0005886">
    <property type="term" value="C:plasma membrane"/>
    <property type="evidence" value="ECO:0007669"/>
    <property type="project" value="TreeGrafter"/>
</dbReference>
<evidence type="ECO:0000256" key="6">
    <source>
        <dbReference type="ARBA" id="ARBA00023012"/>
    </source>
</evidence>
<evidence type="ECO:0000256" key="7">
    <source>
        <dbReference type="SAM" id="Phobius"/>
    </source>
</evidence>
<dbReference type="Gene3D" id="3.30.565.10">
    <property type="entry name" value="Histidine kinase-like ATPase, C-terminal domain"/>
    <property type="match status" value="1"/>
</dbReference>
<evidence type="ECO:0000313" key="9">
    <source>
        <dbReference type="EMBL" id="ASQ30468.1"/>
    </source>
</evidence>
<reference evidence="9 10" key="1">
    <citation type="submission" date="2017-07" db="EMBL/GenBank/DDBJ databases">
        <title>Analysis of two Campylobacter avium genomes and identification of a novel hippuricase gene.</title>
        <authorList>
            <person name="Miller W.G."/>
            <person name="Chapman M.H."/>
            <person name="Yee E."/>
            <person name="Revez J."/>
            <person name="Bono J.L."/>
            <person name="Rossi M."/>
        </authorList>
    </citation>
    <scope>NUCLEOTIDE SEQUENCE [LARGE SCALE GENOMIC DNA]</scope>
    <source>
        <strain evidence="9 10">LMG 24591</strain>
    </source>
</reference>